<feature type="coiled-coil region" evidence="6">
    <location>
        <begin position="274"/>
        <end position="301"/>
    </location>
</feature>
<dbReference type="OMA" id="EMPGMRV"/>
<dbReference type="PROSITE" id="PS51665">
    <property type="entry name" value="ENKURIN"/>
    <property type="match status" value="1"/>
</dbReference>
<dbReference type="Proteomes" id="UP000295192">
    <property type="component" value="Unassembled WGS sequence"/>
</dbReference>
<sequence>MSLVYITHHNENIMDMERAPEKPPEGEPVVHETSAKAAIVAKERRDRLDMEHKKHAVIMLKGGVRLLTDAKKAHHRTMGCANVPLDPPCAFLRKNQGIKWRRENLHVCPKGGNMPPLPPMGKKIKKPDMVPNFVKRNMICAANTVRCPPPPRYVDTPTGTRQNLLNSGMVPQYVCRKDFGKVPVYIQKTKEMLKEAHLVCCKERARLMELCGGMKPSESLAAITQPVRTDGGPPEMPGMRIMDQEERNEILVGLRAHLNEMTKTYQSMPLLIDSENKRQRKGKLECDLRQLEQDMLLLETSPIIYVSLY</sequence>
<name>A0A484BVP0_DRONA</name>
<dbReference type="OrthoDB" id="2123594at2759"/>
<dbReference type="InterPro" id="IPR027012">
    <property type="entry name" value="Enkurin_dom"/>
</dbReference>
<comment type="subcellular location">
    <subcellularLocation>
        <location evidence="1">Cell projection</location>
        <location evidence="1">Cilium</location>
    </subcellularLocation>
    <subcellularLocation>
        <location evidence="2">Cytoplasm</location>
        <location evidence="2">Cytoskeleton</location>
    </subcellularLocation>
</comment>
<dbReference type="InterPro" id="IPR052102">
    <property type="entry name" value="Enkurin_domain-protein"/>
</dbReference>
<organism evidence="8 9">
    <name type="scientific">Drosophila navojoa</name>
    <name type="common">Fruit fly</name>
    <dbReference type="NCBI Taxonomy" id="7232"/>
    <lineage>
        <taxon>Eukaryota</taxon>
        <taxon>Metazoa</taxon>
        <taxon>Ecdysozoa</taxon>
        <taxon>Arthropoda</taxon>
        <taxon>Hexapoda</taxon>
        <taxon>Insecta</taxon>
        <taxon>Pterygota</taxon>
        <taxon>Neoptera</taxon>
        <taxon>Endopterygota</taxon>
        <taxon>Diptera</taxon>
        <taxon>Brachycera</taxon>
        <taxon>Muscomorpha</taxon>
        <taxon>Ephydroidea</taxon>
        <taxon>Drosophilidae</taxon>
        <taxon>Drosophila</taxon>
    </lineage>
</organism>
<evidence type="ECO:0000256" key="4">
    <source>
        <dbReference type="ARBA" id="ARBA00023212"/>
    </source>
</evidence>
<keyword evidence="3" id="KW-0963">Cytoplasm</keyword>
<evidence type="ECO:0000259" key="7">
    <source>
        <dbReference type="PROSITE" id="PS51665"/>
    </source>
</evidence>
<feature type="domain" description="Enkurin" evidence="7">
    <location>
        <begin position="214"/>
        <end position="306"/>
    </location>
</feature>
<evidence type="ECO:0000256" key="1">
    <source>
        <dbReference type="ARBA" id="ARBA00004138"/>
    </source>
</evidence>
<dbReference type="KEGG" id="dnv:108652052"/>
<dbReference type="PANTHER" id="PTHR21490">
    <property type="entry name" value="ENKURIN-RELATED"/>
    <property type="match status" value="1"/>
</dbReference>
<keyword evidence="5" id="KW-0966">Cell projection</keyword>
<proteinExistence type="predicted"/>
<dbReference type="GO" id="GO:0005879">
    <property type="term" value="C:axonemal microtubule"/>
    <property type="evidence" value="ECO:0007669"/>
    <property type="project" value="TreeGrafter"/>
</dbReference>
<dbReference type="EMBL" id="LSRL02000002">
    <property type="protein sequence ID" value="TDG52897.1"/>
    <property type="molecule type" value="Genomic_DNA"/>
</dbReference>
<comment type="caution">
    <text evidence="8">The sequence shown here is derived from an EMBL/GenBank/DDBJ whole genome shotgun (WGS) entry which is preliminary data.</text>
</comment>
<evidence type="ECO:0000313" key="9">
    <source>
        <dbReference type="Proteomes" id="UP000295192"/>
    </source>
</evidence>
<evidence type="ECO:0000256" key="3">
    <source>
        <dbReference type="ARBA" id="ARBA00022490"/>
    </source>
</evidence>
<protein>
    <recommendedName>
        <fullName evidence="7">Enkurin domain-containing protein</fullName>
    </recommendedName>
</protein>
<keyword evidence="4" id="KW-0206">Cytoskeleton</keyword>
<dbReference type="PANTHER" id="PTHR21490:SF0">
    <property type="entry name" value="ENKURIN"/>
    <property type="match status" value="1"/>
</dbReference>
<dbReference type="Pfam" id="PF13864">
    <property type="entry name" value="Enkurin"/>
    <property type="match status" value="1"/>
</dbReference>
<evidence type="ECO:0000256" key="2">
    <source>
        <dbReference type="ARBA" id="ARBA00004245"/>
    </source>
</evidence>
<evidence type="ECO:0000256" key="6">
    <source>
        <dbReference type="SAM" id="Coils"/>
    </source>
</evidence>
<keyword evidence="9" id="KW-1185">Reference proteome</keyword>
<dbReference type="GO" id="GO:0005516">
    <property type="term" value="F:calmodulin binding"/>
    <property type="evidence" value="ECO:0007669"/>
    <property type="project" value="TreeGrafter"/>
</dbReference>
<dbReference type="STRING" id="7232.A0A484BVP0"/>
<gene>
    <name evidence="8" type="ORF">AWZ03_000440</name>
</gene>
<accession>A0A484BVP0</accession>
<evidence type="ECO:0000313" key="8">
    <source>
        <dbReference type="EMBL" id="TDG52897.1"/>
    </source>
</evidence>
<dbReference type="GO" id="GO:0001669">
    <property type="term" value="C:acrosomal vesicle"/>
    <property type="evidence" value="ECO:0007669"/>
    <property type="project" value="TreeGrafter"/>
</dbReference>
<keyword evidence="6" id="KW-0175">Coiled coil</keyword>
<reference evidence="8 9" key="1">
    <citation type="journal article" date="2019" name="J. Hered.">
        <title>An Improved Genome Assembly for Drosophila navojoa, the Basal Species in the mojavensis Cluster.</title>
        <authorList>
            <person name="Vanderlinde T."/>
            <person name="Dupim E.G."/>
            <person name="Nazario-Yepiz N.O."/>
            <person name="Carvalho A.B."/>
        </authorList>
    </citation>
    <scope>NUCLEOTIDE SEQUENCE [LARGE SCALE GENOMIC DNA]</scope>
    <source>
        <strain evidence="8">Navoj_Jal97</strain>
        <tissue evidence="8">Whole organism</tissue>
    </source>
</reference>
<evidence type="ECO:0000256" key="5">
    <source>
        <dbReference type="ARBA" id="ARBA00023273"/>
    </source>
</evidence>
<dbReference type="AlphaFoldDB" id="A0A484BVP0"/>